<reference evidence="5" key="2">
    <citation type="submission" date="2021-04" db="EMBL/GenBank/DDBJ databases">
        <authorList>
            <person name="Gilroy R."/>
        </authorList>
    </citation>
    <scope>NUCLEOTIDE SEQUENCE</scope>
    <source>
        <strain evidence="5">14324</strain>
    </source>
</reference>
<dbReference type="PROSITE" id="PS50995">
    <property type="entry name" value="HTH_MARR_2"/>
    <property type="match status" value="1"/>
</dbReference>
<dbReference type="Proteomes" id="UP000824041">
    <property type="component" value="Unassembled WGS sequence"/>
</dbReference>
<organism evidence="5 6">
    <name type="scientific">Candidatus Blautia faecigallinarum</name>
    <dbReference type="NCBI Taxonomy" id="2838488"/>
    <lineage>
        <taxon>Bacteria</taxon>
        <taxon>Bacillati</taxon>
        <taxon>Bacillota</taxon>
        <taxon>Clostridia</taxon>
        <taxon>Lachnospirales</taxon>
        <taxon>Lachnospiraceae</taxon>
        <taxon>Blautia</taxon>
    </lineage>
</organism>
<dbReference type="InterPro" id="IPR023187">
    <property type="entry name" value="Tscrpt_reg_MarR-type_CS"/>
</dbReference>
<keyword evidence="2 5" id="KW-0238">DNA-binding</keyword>
<keyword evidence="1" id="KW-0805">Transcription regulation</keyword>
<evidence type="ECO:0000313" key="6">
    <source>
        <dbReference type="Proteomes" id="UP000824041"/>
    </source>
</evidence>
<evidence type="ECO:0000313" key="5">
    <source>
        <dbReference type="EMBL" id="HIZ23042.1"/>
    </source>
</evidence>
<sequence>MNYCTSDDLIHSLFLLKSLLNSEFGKKRDSEDLTMPEYALMRQLALDNNTTDLTSVREYLAVTKASVSQMLASLEKRGLLVRQIDPANRRNLIVTLTPEGIERLRQKEFQVERRLQELLAELDRTDALQFITLINKMNTILSAKKEEH</sequence>
<dbReference type="InterPro" id="IPR036388">
    <property type="entry name" value="WH-like_DNA-bd_sf"/>
</dbReference>
<dbReference type="SMART" id="SM00347">
    <property type="entry name" value="HTH_MARR"/>
    <property type="match status" value="1"/>
</dbReference>
<dbReference type="PROSITE" id="PS01117">
    <property type="entry name" value="HTH_MARR_1"/>
    <property type="match status" value="1"/>
</dbReference>
<dbReference type="PANTHER" id="PTHR33164:SF43">
    <property type="entry name" value="HTH-TYPE TRANSCRIPTIONAL REPRESSOR YETL"/>
    <property type="match status" value="1"/>
</dbReference>
<evidence type="ECO:0000256" key="1">
    <source>
        <dbReference type="ARBA" id="ARBA00023015"/>
    </source>
</evidence>
<comment type="caution">
    <text evidence="5">The sequence shown here is derived from an EMBL/GenBank/DDBJ whole genome shotgun (WGS) entry which is preliminary data.</text>
</comment>
<evidence type="ECO:0000259" key="4">
    <source>
        <dbReference type="PROSITE" id="PS50995"/>
    </source>
</evidence>
<dbReference type="InterPro" id="IPR039422">
    <property type="entry name" value="MarR/SlyA-like"/>
</dbReference>
<dbReference type="GO" id="GO:0003677">
    <property type="term" value="F:DNA binding"/>
    <property type="evidence" value="ECO:0007669"/>
    <property type="project" value="UniProtKB-KW"/>
</dbReference>
<evidence type="ECO:0000256" key="2">
    <source>
        <dbReference type="ARBA" id="ARBA00023125"/>
    </source>
</evidence>
<dbReference type="EMBL" id="DXBU01000131">
    <property type="protein sequence ID" value="HIZ23042.1"/>
    <property type="molecule type" value="Genomic_DNA"/>
</dbReference>
<dbReference type="GO" id="GO:0006950">
    <property type="term" value="P:response to stress"/>
    <property type="evidence" value="ECO:0007669"/>
    <property type="project" value="TreeGrafter"/>
</dbReference>
<dbReference type="SUPFAM" id="SSF46785">
    <property type="entry name" value="Winged helix' DNA-binding domain"/>
    <property type="match status" value="1"/>
</dbReference>
<reference evidence="5" key="1">
    <citation type="journal article" date="2021" name="PeerJ">
        <title>Extensive microbial diversity within the chicken gut microbiome revealed by metagenomics and culture.</title>
        <authorList>
            <person name="Gilroy R."/>
            <person name="Ravi A."/>
            <person name="Getino M."/>
            <person name="Pursley I."/>
            <person name="Horton D.L."/>
            <person name="Alikhan N.F."/>
            <person name="Baker D."/>
            <person name="Gharbi K."/>
            <person name="Hall N."/>
            <person name="Watson M."/>
            <person name="Adriaenssens E.M."/>
            <person name="Foster-Nyarko E."/>
            <person name="Jarju S."/>
            <person name="Secka A."/>
            <person name="Antonio M."/>
            <person name="Oren A."/>
            <person name="Chaudhuri R.R."/>
            <person name="La Ragione R."/>
            <person name="Hildebrand F."/>
            <person name="Pallen M.J."/>
        </authorList>
    </citation>
    <scope>NUCLEOTIDE SEQUENCE</scope>
    <source>
        <strain evidence="5">14324</strain>
    </source>
</reference>
<dbReference type="InterPro" id="IPR000835">
    <property type="entry name" value="HTH_MarR-typ"/>
</dbReference>
<accession>A0A9D2IUL7</accession>
<proteinExistence type="predicted"/>
<feature type="domain" description="HTH marR-type" evidence="4">
    <location>
        <begin position="6"/>
        <end position="139"/>
    </location>
</feature>
<dbReference type="Gene3D" id="1.10.10.10">
    <property type="entry name" value="Winged helix-like DNA-binding domain superfamily/Winged helix DNA-binding domain"/>
    <property type="match status" value="1"/>
</dbReference>
<dbReference type="Pfam" id="PF01047">
    <property type="entry name" value="MarR"/>
    <property type="match status" value="1"/>
</dbReference>
<evidence type="ECO:0000256" key="3">
    <source>
        <dbReference type="ARBA" id="ARBA00023163"/>
    </source>
</evidence>
<gene>
    <name evidence="5" type="ORF">IAA21_09645</name>
</gene>
<dbReference type="PRINTS" id="PR00598">
    <property type="entry name" value="HTHMARR"/>
</dbReference>
<dbReference type="GO" id="GO:0003700">
    <property type="term" value="F:DNA-binding transcription factor activity"/>
    <property type="evidence" value="ECO:0007669"/>
    <property type="project" value="InterPro"/>
</dbReference>
<dbReference type="PANTHER" id="PTHR33164">
    <property type="entry name" value="TRANSCRIPTIONAL REGULATOR, MARR FAMILY"/>
    <property type="match status" value="1"/>
</dbReference>
<protein>
    <submittedName>
        <fullName evidence="5">Winged helix DNA-binding protein</fullName>
    </submittedName>
</protein>
<keyword evidence="3" id="KW-0804">Transcription</keyword>
<dbReference type="InterPro" id="IPR036390">
    <property type="entry name" value="WH_DNA-bd_sf"/>
</dbReference>
<name>A0A9D2IUL7_9FIRM</name>
<dbReference type="AlphaFoldDB" id="A0A9D2IUL7"/>